<dbReference type="PANTHER" id="PTHR45528">
    <property type="entry name" value="SENSOR HISTIDINE KINASE CPXA"/>
    <property type="match status" value="1"/>
</dbReference>
<feature type="transmembrane region" description="Helical" evidence="8">
    <location>
        <begin position="34"/>
        <end position="54"/>
    </location>
</feature>
<evidence type="ECO:0000259" key="9">
    <source>
        <dbReference type="PROSITE" id="PS50109"/>
    </source>
</evidence>
<dbReference type="SMART" id="SM00387">
    <property type="entry name" value="HATPase_c"/>
    <property type="match status" value="1"/>
</dbReference>
<proteinExistence type="predicted"/>
<dbReference type="SUPFAM" id="SSF55874">
    <property type="entry name" value="ATPase domain of HSP90 chaperone/DNA topoisomerase II/histidine kinase"/>
    <property type="match status" value="1"/>
</dbReference>
<name>A0A7M1B046_9BACT</name>
<keyword evidence="6 10" id="KW-0418">Kinase</keyword>
<evidence type="ECO:0000256" key="2">
    <source>
        <dbReference type="ARBA" id="ARBA00004141"/>
    </source>
</evidence>
<dbReference type="InterPro" id="IPR005467">
    <property type="entry name" value="His_kinase_dom"/>
</dbReference>
<dbReference type="InterPro" id="IPR036097">
    <property type="entry name" value="HisK_dim/P_sf"/>
</dbReference>
<keyword evidence="8" id="KW-1133">Transmembrane helix</keyword>
<protein>
    <recommendedName>
        <fullName evidence="3">histidine kinase</fullName>
        <ecNumber evidence="3">2.7.13.3</ecNumber>
    </recommendedName>
</protein>
<dbReference type="RefSeq" id="WP_193151400.1">
    <property type="nucleotide sequence ID" value="NZ_CP041235.1"/>
</dbReference>
<evidence type="ECO:0000256" key="1">
    <source>
        <dbReference type="ARBA" id="ARBA00000085"/>
    </source>
</evidence>
<comment type="subcellular location">
    <subcellularLocation>
        <location evidence="2">Membrane</location>
        <topology evidence="2">Multi-pass membrane protein</topology>
    </subcellularLocation>
</comment>
<evidence type="ECO:0000256" key="6">
    <source>
        <dbReference type="ARBA" id="ARBA00022777"/>
    </source>
</evidence>
<accession>A0A7M1B046</accession>
<dbReference type="InterPro" id="IPR004358">
    <property type="entry name" value="Sig_transdc_His_kin-like_C"/>
</dbReference>
<keyword evidence="5" id="KW-0808">Transferase</keyword>
<evidence type="ECO:0000256" key="8">
    <source>
        <dbReference type="SAM" id="Phobius"/>
    </source>
</evidence>
<dbReference type="EC" id="2.7.13.3" evidence="3"/>
<dbReference type="GO" id="GO:0016020">
    <property type="term" value="C:membrane"/>
    <property type="evidence" value="ECO:0007669"/>
    <property type="project" value="UniProtKB-SubCell"/>
</dbReference>
<dbReference type="AlphaFoldDB" id="A0A7M1B046"/>
<dbReference type="Gene3D" id="3.30.565.10">
    <property type="entry name" value="Histidine kinase-like ATPase, C-terminal domain"/>
    <property type="match status" value="1"/>
</dbReference>
<comment type="catalytic activity">
    <reaction evidence="1">
        <text>ATP + protein L-histidine = ADP + protein N-phospho-L-histidine.</text>
        <dbReference type="EC" id="2.7.13.3"/>
    </reaction>
</comment>
<evidence type="ECO:0000256" key="5">
    <source>
        <dbReference type="ARBA" id="ARBA00022679"/>
    </source>
</evidence>
<keyword evidence="4" id="KW-0597">Phosphoprotein</keyword>
<dbReference type="PROSITE" id="PS50109">
    <property type="entry name" value="HIS_KIN"/>
    <property type="match status" value="1"/>
</dbReference>
<dbReference type="InterPro" id="IPR003594">
    <property type="entry name" value="HATPase_dom"/>
</dbReference>
<feature type="transmembrane region" description="Helical" evidence="8">
    <location>
        <begin position="7"/>
        <end position="28"/>
    </location>
</feature>
<dbReference type="EMBL" id="CP041235">
    <property type="protein sequence ID" value="QOP43091.1"/>
    <property type="molecule type" value="Genomic_DNA"/>
</dbReference>
<dbReference type="InterPro" id="IPR050398">
    <property type="entry name" value="HssS/ArlS-like"/>
</dbReference>
<feature type="domain" description="Histidine kinase" evidence="9">
    <location>
        <begin position="75"/>
        <end position="277"/>
    </location>
</feature>
<evidence type="ECO:0000256" key="3">
    <source>
        <dbReference type="ARBA" id="ARBA00012438"/>
    </source>
</evidence>
<keyword evidence="11" id="KW-1185">Reference proteome</keyword>
<keyword evidence="7 8" id="KW-0472">Membrane</keyword>
<evidence type="ECO:0000256" key="4">
    <source>
        <dbReference type="ARBA" id="ARBA00022553"/>
    </source>
</evidence>
<dbReference type="Proteomes" id="UP000593719">
    <property type="component" value="Chromosome"/>
</dbReference>
<gene>
    <name evidence="10" type="ORF">FJR45_03625</name>
</gene>
<evidence type="ECO:0000313" key="11">
    <source>
        <dbReference type="Proteomes" id="UP000593719"/>
    </source>
</evidence>
<keyword evidence="8" id="KW-0812">Transmembrane</keyword>
<dbReference type="Pfam" id="PF02518">
    <property type="entry name" value="HATPase_c"/>
    <property type="match status" value="1"/>
</dbReference>
<dbReference type="SUPFAM" id="SSF47384">
    <property type="entry name" value="Homodimeric domain of signal transducing histidine kinase"/>
    <property type="match status" value="1"/>
</dbReference>
<organism evidence="10 11">
    <name type="scientific">Sulfurimonas sediminis</name>
    <dbReference type="NCBI Taxonomy" id="2590020"/>
    <lineage>
        <taxon>Bacteria</taxon>
        <taxon>Pseudomonadati</taxon>
        <taxon>Campylobacterota</taxon>
        <taxon>Epsilonproteobacteria</taxon>
        <taxon>Campylobacterales</taxon>
        <taxon>Sulfurimonadaceae</taxon>
        <taxon>Sulfurimonas</taxon>
    </lineage>
</organism>
<reference evidence="10 11" key="1">
    <citation type="submission" date="2019-06" db="EMBL/GenBank/DDBJ databases">
        <title>Sulfurimonas gotlandica sp. nov., a chemoautotrophic and psychrotolerant epsilonproteobacterium isolated from a pelagic redoxcline, and an emended description of the genus Sulfurimonas.</title>
        <authorList>
            <person name="Wang S."/>
            <person name="Jiang L."/>
            <person name="Shao Z."/>
        </authorList>
    </citation>
    <scope>NUCLEOTIDE SEQUENCE [LARGE SCALE GENOMIC DNA]</scope>
    <source>
        <strain evidence="10 11">S2-6</strain>
    </source>
</reference>
<evidence type="ECO:0000313" key="10">
    <source>
        <dbReference type="EMBL" id="QOP43091.1"/>
    </source>
</evidence>
<dbReference type="InterPro" id="IPR036890">
    <property type="entry name" value="HATPase_C_sf"/>
</dbReference>
<evidence type="ECO:0000256" key="7">
    <source>
        <dbReference type="ARBA" id="ARBA00023136"/>
    </source>
</evidence>
<dbReference type="KEGG" id="ssei:FJR45_03625"/>
<sequence>MFRNLRIIIFVYYFFTVAGFLLLGYYFINVLHVENLYMFAFIVLCIVILSGVFISKLAVDPLAEYVQELQNLSKETLHELNLPISTITTTTQLLGKNCHDEKILKRIGRINTACMMLKERYNELDYLIKMQTNQKIKEMFFADALVKQRVDFVKKIYPQMKFNLVLEKMPVLSDQKGLGKVIDNIIDNGVKYSGTSRNIDIEVKNNSIKIKDYGIGMDEVELVRIFDNYYQSNKNMQGFGIGLNLVKRFCERNNIELLLQSSKNIGTTVELKFKQEYECK</sequence>
<dbReference type="GO" id="GO:0000155">
    <property type="term" value="F:phosphorelay sensor kinase activity"/>
    <property type="evidence" value="ECO:0007669"/>
    <property type="project" value="InterPro"/>
</dbReference>
<dbReference type="PRINTS" id="PR00344">
    <property type="entry name" value="BCTRLSENSOR"/>
</dbReference>
<dbReference type="PANTHER" id="PTHR45528:SF12">
    <property type="entry name" value="SENSOR HISTIDINE KINASE ARSS"/>
    <property type="match status" value="1"/>
</dbReference>